<feature type="domain" description="GAF" evidence="3">
    <location>
        <begin position="53"/>
        <end position="196"/>
    </location>
</feature>
<accession>A0A538UED5</accession>
<evidence type="ECO:0000313" key="6">
    <source>
        <dbReference type="Proteomes" id="UP000319771"/>
    </source>
</evidence>
<reference evidence="5 6" key="1">
    <citation type="journal article" date="2019" name="Nat. Microbiol.">
        <title>Mediterranean grassland soil C-N compound turnover is dependent on rainfall and depth, and is mediated by genomically divergent microorganisms.</title>
        <authorList>
            <person name="Diamond S."/>
            <person name="Andeer P.F."/>
            <person name="Li Z."/>
            <person name="Crits-Christoph A."/>
            <person name="Burstein D."/>
            <person name="Anantharaman K."/>
            <person name="Lane K.R."/>
            <person name="Thomas B.C."/>
            <person name="Pan C."/>
            <person name="Northen T.R."/>
            <person name="Banfield J.F."/>
        </authorList>
    </citation>
    <scope>NUCLEOTIDE SEQUENCE [LARGE SCALE GENOMIC DNA]</scope>
    <source>
        <strain evidence="5">WS_11</strain>
    </source>
</reference>
<dbReference type="Proteomes" id="UP000319771">
    <property type="component" value="Unassembled WGS sequence"/>
</dbReference>
<evidence type="ECO:0000259" key="3">
    <source>
        <dbReference type="SMART" id="SM00065"/>
    </source>
</evidence>
<keyword evidence="1" id="KW-0378">Hydrolase</keyword>
<proteinExistence type="predicted"/>
<evidence type="ECO:0000259" key="4">
    <source>
        <dbReference type="SMART" id="SM00331"/>
    </source>
</evidence>
<dbReference type="SUPFAM" id="SSF55781">
    <property type="entry name" value="GAF domain-like"/>
    <property type="match status" value="2"/>
</dbReference>
<dbReference type="PANTHER" id="PTHR43156">
    <property type="entry name" value="STAGE II SPORULATION PROTEIN E-RELATED"/>
    <property type="match status" value="1"/>
</dbReference>
<dbReference type="InterPro" id="IPR029016">
    <property type="entry name" value="GAF-like_dom_sf"/>
</dbReference>
<dbReference type="Pfam" id="PF01590">
    <property type="entry name" value="GAF"/>
    <property type="match status" value="1"/>
</dbReference>
<feature type="domain" description="PPM-type phosphatase" evidence="4">
    <location>
        <begin position="387"/>
        <end position="603"/>
    </location>
</feature>
<protein>
    <submittedName>
        <fullName evidence="5">GAF domain-containing protein</fullName>
    </submittedName>
</protein>
<name>A0A538UED5_UNCEI</name>
<dbReference type="InterPro" id="IPR001932">
    <property type="entry name" value="PPM-type_phosphatase-like_dom"/>
</dbReference>
<dbReference type="SUPFAM" id="SSF81606">
    <property type="entry name" value="PP2C-like"/>
    <property type="match status" value="1"/>
</dbReference>
<evidence type="ECO:0000256" key="1">
    <source>
        <dbReference type="ARBA" id="ARBA00022801"/>
    </source>
</evidence>
<dbReference type="EMBL" id="VBPB01000005">
    <property type="protein sequence ID" value="TMQ74244.1"/>
    <property type="molecule type" value="Genomic_DNA"/>
</dbReference>
<feature type="domain" description="GAF" evidence="3">
    <location>
        <begin position="217"/>
        <end position="360"/>
    </location>
</feature>
<dbReference type="InterPro" id="IPR036457">
    <property type="entry name" value="PPM-type-like_dom_sf"/>
</dbReference>
<sequence length="606" mass="65407">MLGCVTMTESAAPGGPPATERPASPPSPATDASARSLSSLVLHLSEGFDASTNVSDLLRTAGRHCRKLVDCEIARIWVSRRAGTRLVAREFPPGDAPPVMVWMGRDEGLAGWVFSRGEVLRLGPGDARPPLKGPVREFRSALVMPLYRRGEVFAAVECLDKRGGGGFTATDVDHLEVAGEHVAFALDNALLYLETEQRALEKDVLLEAASSLSASFDLEEVIDAILSSLRQVVHYDAAAIYLVNRETRALELVSEVGYPTGSEEAFGLMVGQGIVGWVAKTGDPAIVPDVTRDPRYVAARSETRSELAAPLRVGGRTIGVFNLESDGADTYHEGHLELVTALGAQAALAVERARLMRELLDRRRLEKELAIAREIQASFLPKSDPIIPGFDLAGTTIPHDEVGGDYYDFIHVSDTRLGIAIADVSGKGIPAALIMAGFRMSLLAEIRNEFAIRAVMRKVNGLLYESTDRGNFVTAFYGVLDYKNRALIFSNAGHNPPILFRKDGPIAYLEEGGVALGVLEEALYEERPITLHPGDIVVFYTDGISEAQSPSGEHYGQQRIERTVAGMTGQSAAEIMKGLIRSVEAWSGDRGHGDDLTLVVLKAKPA</sequence>
<dbReference type="AlphaFoldDB" id="A0A538UED5"/>
<organism evidence="5 6">
    <name type="scientific">Eiseniibacteriota bacterium</name>
    <dbReference type="NCBI Taxonomy" id="2212470"/>
    <lineage>
        <taxon>Bacteria</taxon>
        <taxon>Candidatus Eiseniibacteriota</taxon>
    </lineage>
</organism>
<evidence type="ECO:0000313" key="5">
    <source>
        <dbReference type="EMBL" id="TMQ74244.1"/>
    </source>
</evidence>
<feature type="region of interest" description="Disordered" evidence="2">
    <location>
        <begin position="1"/>
        <end position="34"/>
    </location>
</feature>
<evidence type="ECO:0000256" key="2">
    <source>
        <dbReference type="SAM" id="MobiDB-lite"/>
    </source>
</evidence>
<dbReference type="Pfam" id="PF07228">
    <property type="entry name" value="SpoIIE"/>
    <property type="match status" value="1"/>
</dbReference>
<dbReference type="Gene3D" id="3.60.40.10">
    <property type="entry name" value="PPM-type phosphatase domain"/>
    <property type="match status" value="1"/>
</dbReference>
<dbReference type="SMART" id="SM00331">
    <property type="entry name" value="PP2C_SIG"/>
    <property type="match status" value="1"/>
</dbReference>
<dbReference type="InterPro" id="IPR003018">
    <property type="entry name" value="GAF"/>
</dbReference>
<dbReference type="GO" id="GO:0016791">
    <property type="term" value="F:phosphatase activity"/>
    <property type="evidence" value="ECO:0007669"/>
    <property type="project" value="TreeGrafter"/>
</dbReference>
<dbReference type="InterPro" id="IPR052016">
    <property type="entry name" value="Bact_Sigma-Reg"/>
</dbReference>
<dbReference type="PANTHER" id="PTHR43156:SF2">
    <property type="entry name" value="STAGE II SPORULATION PROTEIN E"/>
    <property type="match status" value="1"/>
</dbReference>
<dbReference type="SMART" id="SM00065">
    <property type="entry name" value="GAF"/>
    <property type="match status" value="2"/>
</dbReference>
<dbReference type="Pfam" id="PF13185">
    <property type="entry name" value="GAF_2"/>
    <property type="match status" value="1"/>
</dbReference>
<comment type="caution">
    <text evidence="5">The sequence shown here is derived from an EMBL/GenBank/DDBJ whole genome shotgun (WGS) entry which is preliminary data.</text>
</comment>
<dbReference type="Gene3D" id="3.30.450.40">
    <property type="match status" value="2"/>
</dbReference>
<gene>
    <name evidence="5" type="ORF">E6K81_00460</name>
</gene>